<dbReference type="AlphaFoldDB" id="A0A1H6AFX0"/>
<organism evidence="1 2">
    <name type="scientific">Thermomonospora echinospora</name>
    <dbReference type="NCBI Taxonomy" id="1992"/>
    <lineage>
        <taxon>Bacteria</taxon>
        <taxon>Bacillati</taxon>
        <taxon>Actinomycetota</taxon>
        <taxon>Actinomycetes</taxon>
        <taxon>Streptosporangiales</taxon>
        <taxon>Thermomonosporaceae</taxon>
        <taxon>Thermomonospora</taxon>
    </lineage>
</organism>
<dbReference type="EMBL" id="FNVO01000005">
    <property type="protein sequence ID" value="SEG47608.1"/>
    <property type="molecule type" value="Genomic_DNA"/>
</dbReference>
<reference evidence="2" key="1">
    <citation type="submission" date="2016-10" db="EMBL/GenBank/DDBJ databases">
        <authorList>
            <person name="Varghese N."/>
            <person name="Submissions S."/>
        </authorList>
    </citation>
    <scope>NUCLEOTIDE SEQUENCE [LARGE SCALE GENOMIC DNA]</scope>
    <source>
        <strain evidence="2">DSM 43163</strain>
    </source>
</reference>
<sequence length="72" mass="7988">MSHVPPMVHSTTANGPVYLLAWERSPDGAWEADIAWIEVHEEGRQGRTARVAADDITKIEGQDYSDVPRRSG</sequence>
<gene>
    <name evidence="1" type="ORF">SAMN04489712_105430</name>
</gene>
<protein>
    <submittedName>
        <fullName evidence="1">Uncharacterized protein</fullName>
    </submittedName>
</protein>
<evidence type="ECO:0000313" key="1">
    <source>
        <dbReference type="EMBL" id="SEG47608.1"/>
    </source>
</evidence>
<keyword evidence="2" id="KW-1185">Reference proteome</keyword>
<dbReference type="Proteomes" id="UP000236723">
    <property type="component" value="Unassembled WGS sequence"/>
</dbReference>
<accession>A0A1H6AFX0</accession>
<proteinExistence type="predicted"/>
<name>A0A1H6AFX0_9ACTN</name>
<evidence type="ECO:0000313" key="2">
    <source>
        <dbReference type="Proteomes" id="UP000236723"/>
    </source>
</evidence>